<dbReference type="PANTHER" id="PTHR32120">
    <property type="entry name" value="SMALL RIBOSOMAL SUBUNIT BIOGENESIS GTPASE RSGA"/>
    <property type="match status" value="1"/>
</dbReference>
<dbReference type="CDD" id="cd01854">
    <property type="entry name" value="YjeQ_EngC"/>
    <property type="match status" value="1"/>
</dbReference>
<dbReference type="GO" id="GO:0046872">
    <property type="term" value="F:metal ion binding"/>
    <property type="evidence" value="ECO:0007669"/>
    <property type="project" value="UniProtKB-KW"/>
</dbReference>
<dbReference type="GO" id="GO:0005737">
    <property type="term" value="C:cytoplasm"/>
    <property type="evidence" value="ECO:0007669"/>
    <property type="project" value="UniProtKB-SubCell"/>
</dbReference>
<keyword evidence="9 10" id="KW-0342">GTP-binding</keyword>
<feature type="binding site" evidence="10">
    <location>
        <position position="297"/>
    </location>
    <ligand>
        <name>Zn(2+)</name>
        <dbReference type="ChEBI" id="CHEBI:29105"/>
    </ligand>
</feature>
<evidence type="ECO:0000256" key="4">
    <source>
        <dbReference type="ARBA" id="ARBA00022730"/>
    </source>
</evidence>
<dbReference type="NCBIfam" id="TIGR00157">
    <property type="entry name" value="ribosome small subunit-dependent GTPase A"/>
    <property type="match status" value="1"/>
</dbReference>
<dbReference type="GO" id="GO:0003924">
    <property type="term" value="F:GTPase activity"/>
    <property type="evidence" value="ECO:0007669"/>
    <property type="project" value="UniProtKB-UniRule"/>
</dbReference>
<evidence type="ECO:0000256" key="9">
    <source>
        <dbReference type="ARBA" id="ARBA00023134"/>
    </source>
</evidence>
<evidence type="ECO:0000259" key="12">
    <source>
        <dbReference type="PROSITE" id="PS50936"/>
    </source>
</evidence>
<keyword evidence="1 10" id="KW-0963">Cytoplasm</keyword>
<keyword evidence="5 10" id="KW-0547">Nucleotide-binding</keyword>
<keyword evidence="6 10" id="KW-0378">Hydrolase</keyword>
<dbReference type="PANTHER" id="PTHR32120:SF10">
    <property type="entry name" value="SMALL RIBOSOMAL SUBUNIT BIOGENESIS GTPASE RSGA"/>
    <property type="match status" value="1"/>
</dbReference>
<dbReference type="GO" id="GO:0005525">
    <property type="term" value="F:GTP binding"/>
    <property type="evidence" value="ECO:0007669"/>
    <property type="project" value="UniProtKB-UniRule"/>
</dbReference>
<feature type="region of interest" description="Disordered" evidence="11">
    <location>
        <begin position="325"/>
        <end position="354"/>
    </location>
</feature>
<feature type="binding site" evidence="10">
    <location>
        <begin position="203"/>
        <end position="211"/>
    </location>
    <ligand>
        <name>GTP</name>
        <dbReference type="ChEBI" id="CHEBI:37565"/>
    </ligand>
</feature>
<name>A0A7X9XBS7_9BACT</name>
<dbReference type="EMBL" id="JABANE010000084">
    <property type="protein sequence ID" value="NME71035.1"/>
    <property type="molecule type" value="Genomic_DNA"/>
</dbReference>
<keyword evidence="2 10" id="KW-0690">Ribosome biogenesis</keyword>
<evidence type="ECO:0000256" key="2">
    <source>
        <dbReference type="ARBA" id="ARBA00022517"/>
    </source>
</evidence>
<dbReference type="InterPro" id="IPR004881">
    <property type="entry name" value="Ribosome_biogen_GTPase_RsgA"/>
</dbReference>
<protein>
    <recommendedName>
        <fullName evidence="10">Small ribosomal subunit biogenesis GTPase RsgA</fullName>
        <ecNumber evidence="10">3.6.1.-</ecNumber>
    </recommendedName>
</protein>
<dbReference type="Proteomes" id="UP000576082">
    <property type="component" value="Unassembled WGS sequence"/>
</dbReference>
<evidence type="ECO:0000256" key="11">
    <source>
        <dbReference type="SAM" id="MobiDB-lite"/>
    </source>
</evidence>
<dbReference type="RefSeq" id="WP_169659258.1">
    <property type="nucleotide sequence ID" value="NZ_JABANE010000084.1"/>
</dbReference>
<dbReference type="InterPro" id="IPR010914">
    <property type="entry name" value="RsgA_GTPase_dom"/>
</dbReference>
<dbReference type="InterPro" id="IPR027417">
    <property type="entry name" value="P-loop_NTPase"/>
</dbReference>
<dbReference type="HAMAP" id="MF_01820">
    <property type="entry name" value="GTPase_RsgA"/>
    <property type="match status" value="1"/>
</dbReference>
<evidence type="ECO:0000259" key="13">
    <source>
        <dbReference type="PROSITE" id="PS51721"/>
    </source>
</evidence>
<keyword evidence="7 10" id="KW-0862">Zinc</keyword>
<dbReference type="GO" id="GO:0019843">
    <property type="term" value="F:rRNA binding"/>
    <property type="evidence" value="ECO:0007669"/>
    <property type="project" value="UniProtKB-KW"/>
</dbReference>
<proteinExistence type="inferred from homology"/>
<evidence type="ECO:0000256" key="6">
    <source>
        <dbReference type="ARBA" id="ARBA00022801"/>
    </source>
</evidence>
<feature type="domain" description="EngC GTPase" evidence="12">
    <location>
        <begin position="110"/>
        <end position="259"/>
    </location>
</feature>
<dbReference type="Pfam" id="PF03193">
    <property type="entry name" value="RsgA_GTPase"/>
    <property type="match status" value="1"/>
</dbReference>
<comment type="function">
    <text evidence="10">One of several proteins that assist in the late maturation steps of the functional core of the 30S ribosomal subunit. Helps release RbfA from mature subunits. May play a role in the assembly of ribosomal proteins into the subunit. Circularly permuted GTPase that catalyzes slow GTP hydrolysis, GTPase activity is stimulated by the 30S ribosomal subunit.</text>
</comment>
<gene>
    <name evidence="10 14" type="primary">rsgA</name>
    <name evidence="14" type="ORF">HHU12_23910</name>
</gene>
<comment type="caution">
    <text evidence="14">The sequence shown here is derived from an EMBL/GenBank/DDBJ whole genome shotgun (WGS) entry which is preliminary data.</text>
</comment>
<evidence type="ECO:0000256" key="3">
    <source>
        <dbReference type="ARBA" id="ARBA00022723"/>
    </source>
</evidence>
<keyword evidence="8 10" id="KW-0694">RNA-binding</keyword>
<accession>A0A7X9XBS7</accession>
<comment type="similarity">
    <text evidence="10">Belongs to the TRAFAC class YlqF/YawG GTPase family. RsgA subfamily.</text>
</comment>
<keyword evidence="3 10" id="KW-0479">Metal-binding</keyword>
<feature type="binding site" evidence="10">
    <location>
        <position position="289"/>
    </location>
    <ligand>
        <name>Zn(2+)</name>
        <dbReference type="ChEBI" id="CHEBI:29105"/>
    </ligand>
</feature>
<dbReference type="PROSITE" id="PS51721">
    <property type="entry name" value="G_CP"/>
    <property type="match status" value="1"/>
</dbReference>
<dbReference type="Gene3D" id="3.40.50.300">
    <property type="entry name" value="P-loop containing nucleotide triphosphate hydrolases"/>
    <property type="match status" value="1"/>
</dbReference>
<keyword evidence="4 10" id="KW-0699">rRNA-binding</keyword>
<feature type="binding site" evidence="10">
    <location>
        <begin position="149"/>
        <end position="152"/>
    </location>
    <ligand>
        <name>GTP</name>
        <dbReference type="ChEBI" id="CHEBI:37565"/>
    </ligand>
</feature>
<evidence type="ECO:0000256" key="10">
    <source>
        <dbReference type="HAMAP-Rule" id="MF_01820"/>
    </source>
</evidence>
<dbReference type="PROSITE" id="PS50936">
    <property type="entry name" value="ENGC_GTPASE"/>
    <property type="match status" value="1"/>
</dbReference>
<dbReference type="SUPFAM" id="SSF50249">
    <property type="entry name" value="Nucleic acid-binding proteins"/>
    <property type="match status" value="1"/>
</dbReference>
<evidence type="ECO:0000256" key="8">
    <source>
        <dbReference type="ARBA" id="ARBA00022884"/>
    </source>
</evidence>
<reference evidence="14 15" key="1">
    <citation type="submission" date="2020-04" db="EMBL/GenBank/DDBJ databases">
        <title>Flammeovirga sp. SR4, a novel species isolated from seawater.</title>
        <authorList>
            <person name="Wang X."/>
        </authorList>
    </citation>
    <scope>NUCLEOTIDE SEQUENCE [LARGE SCALE GENOMIC DNA]</scope>
    <source>
        <strain evidence="14 15">ATCC 23126</strain>
    </source>
</reference>
<feature type="compositionally biased region" description="Basic residues" evidence="11">
    <location>
        <begin position="334"/>
        <end position="354"/>
    </location>
</feature>
<dbReference type="InterPro" id="IPR012340">
    <property type="entry name" value="NA-bd_OB-fold"/>
</dbReference>
<feature type="binding site" evidence="10">
    <location>
        <position position="291"/>
    </location>
    <ligand>
        <name>Zn(2+)</name>
        <dbReference type="ChEBI" id="CHEBI:29105"/>
    </ligand>
</feature>
<evidence type="ECO:0000256" key="1">
    <source>
        <dbReference type="ARBA" id="ARBA00022490"/>
    </source>
</evidence>
<comment type="subunit">
    <text evidence="10">Monomer. Associates with 30S ribosomal subunit, binds 16S rRNA.</text>
</comment>
<dbReference type="EC" id="3.6.1.-" evidence="10"/>
<dbReference type="GO" id="GO:0042274">
    <property type="term" value="P:ribosomal small subunit biogenesis"/>
    <property type="evidence" value="ECO:0007669"/>
    <property type="project" value="UniProtKB-UniRule"/>
</dbReference>
<evidence type="ECO:0000313" key="15">
    <source>
        <dbReference type="Proteomes" id="UP000576082"/>
    </source>
</evidence>
<evidence type="ECO:0000313" key="14">
    <source>
        <dbReference type="EMBL" id="NME71035.1"/>
    </source>
</evidence>
<dbReference type="AlphaFoldDB" id="A0A7X9XBS7"/>
<comment type="cofactor">
    <cofactor evidence="10">
        <name>Zn(2+)</name>
        <dbReference type="ChEBI" id="CHEBI:29105"/>
    </cofactor>
    <text evidence="10">Binds 1 zinc ion per subunit.</text>
</comment>
<dbReference type="InterPro" id="IPR030378">
    <property type="entry name" value="G_CP_dom"/>
</dbReference>
<evidence type="ECO:0000256" key="7">
    <source>
        <dbReference type="ARBA" id="ARBA00022833"/>
    </source>
</evidence>
<feature type="binding site" evidence="10">
    <location>
        <position position="284"/>
    </location>
    <ligand>
        <name>Zn(2+)</name>
        <dbReference type="ChEBI" id="CHEBI:29105"/>
    </ligand>
</feature>
<dbReference type="Gene3D" id="1.10.40.50">
    <property type="entry name" value="Probable gtpase engc, domain 3"/>
    <property type="match status" value="1"/>
</dbReference>
<evidence type="ECO:0000256" key="5">
    <source>
        <dbReference type="ARBA" id="ARBA00022741"/>
    </source>
</evidence>
<feature type="domain" description="CP-type G" evidence="13">
    <location>
        <begin position="91"/>
        <end position="261"/>
    </location>
</feature>
<organism evidence="14 15">
    <name type="scientific">Flammeovirga aprica JL-4</name>
    <dbReference type="NCBI Taxonomy" id="694437"/>
    <lineage>
        <taxon>Bacteria</taxon>
        <taxon>Pseudomonadati</taxon>
        <taxon>Bacteroidota</taxon>
        <taxon>Cytophagia</taxon>
        <taxon>Cytophagales</taxon>
        <taxon>Flammeovirgaceae</taxon>
        <taxon>Flammeovirga</taxon>
    </lineage>
</organism>
<dbReference type="SUPFAM" id="SSF52540">
    <property type="entry name" value="P-loop containing nucleoside triphosphate hydrolases"/>
    <property type="match status" value="1"/>
</dbReference>
<sequence>MKTNSLEQLGFNSNIYSTHSQLNREEWARVIAEHKERYLVQNEEGTFEAEIMGHLRFTAEDRTDFPMVGDWVQIMPFDEGKALIQQVLYRQNILKRQAIGKDGEAQYIASNIDKAFIVFSANRDFNLNRVERFVVLCYDANITPLLILSKADLVSQEDLHEMQLQILERFPELEVLTTKIDDEACIQELKLKIEQDKTYCFLGSSGVGKSTLVNLLLGEDKMLTLEIGTGTNRGKHTTTHRELSVMKDGGVLIDNPGMREVGMTSSSDAMEDAFPLIMELSEQCKFSDCTHQHEKGCAVIEAVHEGEISEEAYENFLKLNREQEHYASSEADKRKKGKSLAKMVKTVKQHKERF</sequence>
<keyword evidence="15" id="KW-1185">Reference proteome</keyword>
<comment type="subcellular location">
    <subcellularLocation>
        <location evidence="10">Cytoplasm</location>
    </subcellularLocation>
</comment>